<dbReference type="AlphaFoldDB" id="A0A1Y6K6L2"/>
<reference evidence="3" key="1">
    <citation type="submission" date="2017-05" db="EMBL/GenBank/DDBJ databases">
        <authorList>
            <person name="Kirkegaard R."/>
            <person name="Mcilroy J S."/>
        </authorList>
    </citation>
    <scope>NUCLEOTIDE SEQUENCE [LARGE SCALE GENOMIC DNA]</scope>
</reference>
<sequence>MTTWMLFAVLEGMVEALILTIFIFVPPVSRLSKQIGFALAKSDKTTDEWKYTTGTRF</sequence>
<accession>A0A1Y6K6L2</accession>
<keyword evidence="1" id="KW-1133">Transmembrane helix</keyword>
<organism evidence="2 3">
    <name type="scientific">Candidatus Brevifilum fermentans</name>
    <dbReference type="NCBI Taxonomy" id="1986204"/>
    <lineage>
        <taxon>Bacteria</taxon>
        <taxon>Bacillati</taxon>
        <taxon>Chloroflexota</taxon>
        <taxon>Anaerolineae</taxon>
        <taxon>Anaerolineales</taxon>
        <taxon>Anaerolineaceae</taxon>
        <taxon>Candidatus Brevifilum</taxon>
    </lineage>
</organism>
<dbReference type="EMBL" id="LT859958">
    <property type="protein sequence ID" value="SMX55216.1"/>
    <property type="molecule type" value="Genomic_DNA"/>
</dbReference>
<gene>
    <name evidence="2" type="ORF">CFX1CAM_2151</name>
</gene>
<protein>
    <submittedName>
        <fullName evidence="2">Uncharacterized protein</fullName>
    </submittedName>
</protein>
<keyword evidence="1" id="KW-0812">Transmembrane</keyword>
<name>A0A1Y6K6L2_9CHLR</name>
<feature type="transmembrane region" description="Helical" evidence="1">
    <location>
        <begin position="6"/>
        <end position="25"/>
    </location>
</feature>
<keyword evidence="1" id="KW-0472">Membrane</keyword>
<evidence type="ECO:0000313" key="3">
    <source>
        <dbReference type="Proteomes" id="UP000195514"/>
    </source>
</evidence>
<evidence type="ECO:0000256" key="1">
    <source>
        <dbReference type="SAM" id="Phobius"/>
    </source>
</evidence>
<proteinExistence type="predicted"/>
<keyword evidence="3" id="KW-1185">Reference proteome</keyword>
<dbReference type="KEGG" id="abat:CFX1CAM_2151"/>
<evidence type="ECO:0000313" key="2">
    <source>
        <dbReference type="EMBL" id="SMX55216.1"/>
    </source>
</evidence>
<dbReference type="Proteomes" id="UP000195514">
    <property type="component" value="Chromosome I"/>
</dbReference>